<proteinExistence type="predicted"/>
<dbReference type="EMBL" id="CM046513">
    <property type="protein sequence ID" value="KAI8652184.1"/>
    <property type="molecule type" value="Genomic_DNA"/>
</dbReference>
<evidence type="ECO:0000313" key="2">
    <source>
        <dbReference type="Proteomes" id="UP001065298"/>
    </source>
</evidence>
<keyword evidence="2" id="KW-1185">Reference proteome</keyword>
<name>A0ACC0QHI7_9HYPO</name>
<gene>
    <name evidence="1" type="ORF">NCS57_01281400</name>
</gene>
<evidence type="ECO:0000313" key="1">
    <source>
        <dbReference type="EMBL" id="KAI8652184.1"/>
    </source>
</evidence>
<comment type="caution">
    <text evidence="1">The sequence shown here is derived from an EMBL/GenBank/DDBJ whole genome shotgun (WGS) entry which is preliminary data.</text>
</comment>
<reference evidence="1" key="1">
    <citation type="submission" date="2022-06" db="EMBL/GenBank/DDBJ databases">
        <title>Fusarium solani species complex genomes reveal bases of compartmentalisation and animal pathogenesis.</title>
        <authorList>
            <person name="Tsai I.J."/>
        </authorList>
    </citation>
    <scope>NUCLEOTIDE SEQUENCE</scope>
    <source>
        <strain evidence="1">Fu6.1</strain>
    </source>
</reference>
<organism evidence="1 2">
    <name type="scientific">Fusarium keratoplasticum</name>
    <dbReference type="NCBI Taxonomy" id="1328300"/>
    <lineage>
        <taxon>Eukaryota</taxon>
        <taxon>Fungi</taxon>
        <taxon>Dikarya</taxon>
        <taxon>Ascomycota</taxon>
        <taxon>Pezizomycotina</taxon>
        <taxon>Sordariomycetes</taxon>
        <taxon>Hypocreomycetidae</taxon>
        <taxon>Hypocreales</taxon>
        <taxon>Nectriaceae</taxon>
        <taxon>Fusarium</taxon>
        <taxon>Fusarium solani species complex</taxon>
    </lineage>
</organism>
<dbReference type="Proteomes" id="UP001065298">
    <property type="component" value="Chromosome 11"/>
</dbReference>
<protein>
    <submittedName>
        <fullName evidence="1">BZIP domain-containing protein</fullName>
    </submittedName>
</protein>
<accession>A0ACC0QHI7</accession>
<sequence>MDDRALGLLNPVEDDWTFATPCISQHFLWEQWCSIDQLGPFGSSQDETSTVAIVNTPTGPSPHDSFVYRSDISSADLWSDNSPTTECTDPWGALIPITETSPSFLPSDPVAFEKSPPFHEDDCHQPWVATKQRRKRNRDTNSLPLRKSDRQSPSSEKDTTTLAEEKTQHTTIRPNRSVRGDNAYAGQPRNDDMKNVRKRNRIAANKFRAKQRDELLRLESSEQDLERIHRDLSTCVTDLTLEVYNLKMELLQHSGCNCALIQNYLVHESQRYVQALEEGVQRGATSWQPEQPGRTEQG</sequence>